<comment type="similarity">
    <text evidence="1">Belongs to the sigma-70 factor family. ECF subfamily.</text>
</comment>
<evidence type="ECO:0000259" key="3">
    <source>
        <dbReference type="Pfam" id="PF04542"/>
    </source>
</evidence>
<evidence type="ECO:0000313" key="5">
    <source>
        <dbReference type="Proteomes" id="UP000334990"/>
    </source>
</evidence>
<evidence type="ECO:0000256" key="1">
    <source>
        <dbReference type="RuleBase" id="RU000716"/>
    </source>
</evidence>
<keyword evidence="5" id="KW-1185">Reference proteome</keyword>
<dbReference type="PROSITE" id="PS01063">
    <property type="entry name" value="SIGMA70_ECF"/>
    <property type="match status" value="1"/>
</dbReference>
<reference evidence="4 5" key="1">
    <citation type="submission" date="2019-10" db="EMBL/GenBank/DDBJ databases">
        <title>Whole genome shotgun sequence of Acrocarpospora corrugata NBRC 13972.</title>
        <authorList>
            <person name="Ichikawa N."/>
            <person name="Kimura A."/>
            <person name="Kitahashi Y."/>
            <person name="Komaki H."/>
            <person name="Oguchi A."/>
        </authorList>
    </citation>
    <scope>NUCLEOTIDE SEQUENCE [LARGE SCALE GENOMIC DNA]</scope>
    <source>
        <strain evidence="4 5">NBRC 13972</strain>
    </source>
</reference>
<sequence>MEAEDLVQDTYARAWAAWLDGRHPRKAAPWLATICLNLHRDRRRTATRAETSWPEGFGPPGRADVEAEAINHAAIDPCGGPSTRLDATRHSNSVVSGRQPLCQRTSPAARL</sequence>
<dbReference type="Gene3D" id="1.10.1740.10">
    <property type="match status" value="1"/>
</dbReference>
<dbReference type="InterPro" id="IPR000838">
    <property type="entry name" value="RNA_pol_sigma70_ECF_CS"/>
</dbReference>
<feature type="compositionally biased region" description="Polar residues" evidence="2">
    <location>
        <begin position="90"/>
        <end position="111"/>
    </location>
</feature>
<proteinExistence type="inferred from homology"/>
<dbReference type="Pfam" id="PF04542">
    <property type="entry name" value="Sigma70_r2"/>
    <property type="match status" value="1"/>
</dbReference>
<feature type="region of interest" description="Disordered" evidence="2">
    <location>
        <begin position="77"/>
        <end position="111"/>
    </location>
</feature>
<gene>
    <name evidence="4" type="ORF">Acor_23040</name>
</gene>
<organism evidence="4 5">
    <name type="scientific">Acrocarpospora corrugata</name>
    <dbReference type="NCBI Taxonomy" id="35763"/>
    <lineage>
        <taxon>Bacteria</taxon>
        <taxon>Bacillati</taxon>
        <taxon>Actinomycetota</taxon>
        <taxon>Actinomycetes</taxon>
        <taxon>Streptosporangiales</taxon>
        <taxon>Streptosporangiaceae</taxon>
        <taxon>Acrocarpospora</taxon>
    </lineage>
</organism>
<dbReference type="Proteomes" id="UP000334990">
    <property type="component" value="Unassembled WGS sequence"/>
</dbReference>
<keyword evidence="1" id="KW-0805">Transcription regulation</keyword>
<dbReference type="AlphaFoldDB" id="A0A5M3VZH6"/>
<dbReference type="GO" id="GO:0016987">
    <property type="term" value="F:sigma factor activity"/>
    <property type="evidence" value="ECO:0007669"/>
    <property type="project" value="UniProtKB-KW"/>
</dbReference>
<name>A0A5M3VZH6_9ACTN</name>
<accession>A0A5M3VZH6</accession>
<dbReference type="GO" id="GO:0006352">
    <property type="term" value="P:DNA-templated transcription initiation"/>
    <property type="evidence" value="ECO:0007669"/>
    <property type="project" value="InterPro"/>
</dbReference>
<dbReference type="RefSeq" id="WP_218034229.1">
    <property type="nucleotide sequence ID" value="NZ_BAAABN010000033.1"/>
</dbReference>
<feature type="domain" description="RNA polymerase sigma-70 region 2" evidence="3">
    <location>
        <begin position="2"/>
        <end position="48"/>
    </location>
</feature>
<dbReference type="EMBL" id="BLAD01000044">
    <property type="protein sequence ID" value="GES00241.1"/>
    <property type="molecule type" value="Genomic_DNA"/>
</dbReference>
<protein>
    <recommendedName>
        <fullName evidence="1">RNA polymerase sigma factor</fullName>
    </recommendedName>
</protein>
<keyword evidence="1" id="KW-0804">Transcription</keyword>
<evidence type="ECO:0000256" key="2">
    <source>
        <dbReference type="SAM" id="MobiDB-lite"/>
    </source>
</evidence>
<evidence type="ECO:0000313" key="4">
    <source>
        <dbReference type="EMBL" id="GES00241.1"/>
    </source>
</evidence>
<dbReference type="InterPro" id="IPR007627">
    <property type="entry name" value="RNA_pol_sigma70_r2"/>
</dbReference>
<keyword evidence="1" id="KW-0731">Sigma factor</keyword>
<comment type="caution">
    <text evidence="4">The sequence shown here is derived from an EMBL/GenBank/DDBJ whole genome shotgun (WGS) entry which is preliminary data.</text>
</comment>
<dbReference type="GO" id="GO:0003677">
    <property type="term" value="F:DNA binding"/>
    <property type="evidence" value="ECO:0007669"/>
    <property type="project" value="UniProtKB-KW"/>
</dbReference>
<dbReference type="SUPFAM" id="SSF88946">
    <property type="entry name" value="Sigma2 domain of RNA polymerase sigma factors"/>
    <property type="match status" value="1"/>
</dbReference>
<dbReference type="InterPro" id="IPR013325">
    <property type="entry name" value="RNA_pol_sigma_r2"/>
</dbReference>
<keyword evidence="1" id="KW-0238">DNA-binding</keyword>